<dbReference type="GeneID" id="96009262"/>
<keyword evidence="3" id="KW-1185">Reference proteome</keyword>
<proteinExistence type="predicted"/>
<name>A0AB34KK06_9PEZI</name>
<evidence type="ECO:0000313" key="3">
    <source>
        <dbReference type="Proteomes" id="UP000803884"/>
    </source>
</evidence>
<sequence length="346" mass="39324">MSEETDRPSSDRLMQQWKEVEASRFHEQTLVKELEKAEQEWQRRQKVYRKSRTLYENAVDPFRSPSDPVGAGRDIATLRELHITDRSDAESHATHVRRVQQELQAAQQYRSRNETNFILTARLWVQTPGFQTAITRLDQPPDWKDGQPGRPKSAASSVSDLDHLVRRFNQKSSDVSVLGERLAEHNFEYWNEVARRELRRDHEETLSLPDEDFETNAQLEKESISQELSRAIKEADGIKAQWLSATEALNGGKQMALDPAFTANVDTAQSTLSALVNEEGGPRAGYQDSLQAALSQIPHTVFEEAEVIRAEGSDAGSDDKPQERTHARVSNWMEQVRSSEAQPGYV</sequence>
<evidence type="ECO:0000256" key="1">
    <source>
        <dbReference type="SAM" id="MobiDB-lite"/>
    </source>
</evidence>
<dbReference type="Proteomes" id="UP000803884">
    <property type="component" value="Unassembled WGS sequence"/>
</dbReference>
<dbReference type="AlphaFoldDB" id="A0AB34KK06"/>
<evidence type="ECO:0000313" key="2">
    <source>
        <dbReference type="EMBL" id="KAL1583638.1"/>
    </source>
</evidence>
<comment type="caution">
    <text evidence="2">The sequence shown here is derived from an EMBL/GenBank/DDBJ whole genome shotgun (WGS) entry which is preliminary data.</text>
</comment>
<protein>
    <submittedName>
        <fullName evidence="2">Uncharacterized protein</fullName>
    </submittedName>
</protein>
<organism evidence="2 3">
    <name type="scientific">Cladosporium halotolerans</name>
    <dbReference type="NCBI Taxonomy" id="1052096"/>
    <lineage>
        <taxon>Eukaryota</taxon>
        <taxon>Fungi</taxon>
        <taxon>Dikarya</taxon>
        <taxon>Ascomycota</taxon>
        <taxon>Pezizomycotina</taxon>
        <taxon>Dothideomycetes</taxon>
        <taxon>Dothideomycetidae</taxon>
        <taxon>Cladosporiales</taxon>
        <taxon>Cladosporiaceae</taxon>
        <taxon>Cladosporium</taxon>
    </lineage>
</organism>
<dbReference type="RefSeq" id="XP_069226745.1">
    <property type="nucleotide sequence ID" value="XM_069376424.1"/>
</dbReference>
<feature type="compositionally biased region" description="Polar residues" evidence="1">
    <location>
        <begin position="332"/>
        <end position="346"/>
    </location>
</feature>
<reference evidence="2 3" key="1">
    <citation type="journal article" date="2020" name="Microbiol. Resour. Announc.">
        <title>Draft Genome Sequence of a Cladosporium Species Isolated from the Mesophotic Ascidian Didemnum maculosum.</title>
        <authorList>
            <person name="Gioti A."/>
            <person name="Siaperas R."/>
            <person name="Nikolaivits E."/>
            <person name="Le Goff G."/>
            <person name="Ouazzani J."/>
            <person name="Kotoulas G."/>
            <person name="Topakas E."/>
        </authorList>
    </citation>
    <scope>NUCLEOTIDE SEQUENCE [LARGE SCALE GENOMIC DNA]</scope>
    <source>
        <strain evidence="2 3">TM138-S3</strain>
    </source>
</reference>
<feature type="region of interest" description="Disordered" evidence="1">
    <location>
        <begin position="309"/>
        <end position="346"/>
    </location>
</feature>
<accession>A0AB34KK06</accession>
<feature type="region of interest" description="Disordered" evidence="1">
    <location>
        <begin position="136"/>
        <end position="159"/>
    </location>
</feature>
<feature type="compositionally biased region" description="Basic and acidic residues" evidence="1">
    <location>
        <begin position="309"/>
        <end position="326"/>
    </location>
</feature>
<dbReference type="EMBL" id="JAAQHG020000033">
    <property type="protein sequence ID" value="KAL1583638.1"/>
    <property type="molecule type" value="Genomic_DNA"/>
</dbReference>
<gene>
    <name evidence="2" type="ORF">WHR41_07820</name>
</gene>